<evidence type="ECO:0000313" key="3">
    <source>
        <dbReference type="Proteomes" id="UP001197247"/>
    </source>
</evidence>
<dbReference type="InterPro" id="IPR036894">
    <property type="entry name" value="YbaB-like_sf"/>
</dbReference>
<gene>
    <name evidence="2" type="ORF">KIH74_04265</name>
</gene>
<dbReference type="EMBL" id="JAHBAY010000001">
    <property type="protein sequence ID" value="MBT0768122.1"/>
    <property type="molecule type" value="Genomic_DNA"/>
</dbReference>
<sequence>MTPAVAGEQVEGYTVLTEHDLSGLRAQAEQMSNRFHQLSGNLSELRQELARIRGRATSPDGYVTAEVGPRGELLDLKLDGRIYRKPDAAALARTISQTVSDAARDAAERAQAVNTRYAPDVDVTGMMRGESDLNARLQSIRDRLMNGAPE</sequence>
<organism evidence="2 3">
    <name type="scientific">Kineosporia corallincola</name>
    <dbReference type="NCBI Taxonomy" id="2835133"/>
    <lineage>
        <taxon>Bacteria</taxon>
        <taxon>Bacillati</taxon>
        <taxon>Actinomycetota</taxon>
        <taxon>Actinomycetes</taxon>
        <taxon>Kineosporiales</taxon>
        <taxon>Kineosporiaceae</taxon>
        <taxon>Kineosporia</taxon>
    </lineage>
</organism>
<accession>A0ABS5TAN3</accession>
<dbReference type="SUPFAM" id="SSF82607">
    <property type="entry name" value="YbaB-like"/>
    <property type="match status" value="1"/>
</dbReference>
<evidence type="ECO:0000256" key="1">
    <source>
        <dbReference type="SAM" id="Coils"/>
    </source>
</evidence>
<evidence type="ECO:0000313" key="2">
    <source>
        <dbReference type="EMBL" id="MBT0768122.1"/>
    </source>
</evidence>
<dbReference type="Proteomes" id="UP001197247">
    <property type="component" value="Unassembled WGS sequence"/>
</dbReference>
<dbReference type="InterPro" id="IPR004401">
    <property type="entry name" value="YbaB/EbfC"/>
</dbReference>
<reference evidence="2 3" key="1">
    <citation type="submission" date="2021-05" db="EMBL/GenBank/DDBJ databases">
        <title>Kineosporia and Streptomyces sp. nov. two new marine actinobacteria isolated from Coral.</title>
        <authorList>
            <person name="Buangrab K."/>
            <person name="Sutthacheep M."/>
            <person name="Yeemin T."/>
            <person name="Harunari E."/>
            <person name="Igarashi Y."/>
            <person name="Kanchanasin P."/>
            <person name="Tanasupawat S."/>
            <person name="Phongsopitanun W."/>
        </authorList>
    </citation>
    <scope>NUCLEOTIDE SEQUENCE [LARGE SCALE GENOMIC DNA]</scope>
    <source>
        <strain evidence="2 3">J2-2</strain>
    </source>
</reference>
<keyword evidence="3" id="KW-1185">Reference proteome</keyword>
<protein>
    <submittedName>
        <fullName evidence="2">YbaB/EbfC family nucleoid-associated protein</fullName>
    </submittedName>
</protein>
<proteinExistence type="predicted"/>
<keyword evidence="1" id="KW-0175">Coiled coil</keyword>
<name>A0ABS5TAN3_9ACTN</name>
<comment type="caution">
    <text evidence="2">The sequence shown here is derived from an EMBL/GenBank/DDBJ whole genome shotgun (WGS) entry which is preliminary data.</text>
</comment>
<dbReference type="Gene3D" id="3.30.1310.10">
    <property type="entry name" value="Nucleoid-associated protein YbaB-like domain"/>
    <property type="match status" value="1"/>
</dbReference>
<dbReference type="RefSeq" id="WP_214154376.1">
    <property type="nucleotide sequence ID" value="NZ_JAHBAY010000001.1"/>
</dbReference>
<dbReference type="Pfam" id="PF02575">
    <property type="entry name" value="YbaB_DNA_bd"/>
    <property type="match status" value="1"/>
</dbReference>
<feature type="coiled-coil region" evidence="1">
    <location>
        <begin position="28"/>
        <end position="55"/>
    </location>
</feature>